<protein>
    <submittedName>
        <fullName evidence="3">Uncharacterized protein</fullName>
    </submittedName>
</protein>
<keyword evidence="2" id="KW-0812">Transmembrane</keyword>
<comment type="caution">
    <text evidence="3">The sequence shown here is derived from an EMBL/GenBank/DDBJ whole genome shotgun (WGS) entry which is preliminary data.</text>
</comment>
<keyword evidence="4" id="KW-1185">Reference proteome</keyword>
<accession>A0A2G3A3B6</accession>
<evidence type="ECO:0000313" key="4">
    <source>
        <dbReference type="Proteomes" id="UP000222542"/>
    </source>
</evidence>
<reference evidence="3 4" key="1">
    <citation type="journal article" date="2014" name="Nat. Genet.">
        <title>Genome sequence of the hot pepper provides insights into the evolution of pungency in Capsicum species.</title>
        <authorList>
            <person name="Kim S."/>
            <person name="Park M."/>
            <person name="Yeom S.I."/>
            <person name="Kim Y.M."/>
            <person name="Lee J.M."/>
            <person name="Lee H.A."/>
            <person name="Seo E."/>
            <person name="Choi J."/>
            <person name="Cheong K."/>
            <person name="Kim K.T."/>
            <person name="Jung K."/>
            <person name="Lee G.W."/>
            <person name="Oh S.K."/>
            <person name="Bae C."/>
            <person name="Kim S.B."/>
            <person name="Lee H.Y."/>
            <person name="Kim S.Y."/>
            <person name="Kim M.S."/>
            <person name="Kang B.C."/>
            <person name="Jo Y.D."/>
            <person name="Yang H.B."/>
            <person name="Jeong H.J."/>
            <person name="Kang W.H."/>
            <person name="Kwon J.K."/>
            <person name="Shin C."/>
            <person name="Lim J.Y."/>
            <person name="Park J.H."/>
            <person name="Huh J.H."/>
            <person name="Kim J.S."/>
            <person name="Kim B.D."/>
            <person name="Cohen O."/>
            <person name="Paran I."/>
            <person name="Suh M.C."/>
            <person name="Lee S.B."/>
            <person name="Kim Y.K."/>
            <person name="Shin Y."/>
            <person name="Noh S.J."/>
            <person name="Park J."/>
            <person name="Seo Y.S."/>
            <person name="Kwon S.Y."/>
            <person name="Kim H.A."/>
            <person name="Park J.M."/>
            <person name="Kim H.J."/>
            <person name="Choi S.B."/>
            <person name="Bosland P.W."/>
            <person name="Reeves G."/>
            <person name="Jo S.H."/>
            <person name="Lee B.W."/>
            <person name="Cho H.T."/>
            <person name="Choi H.S."/>
            <person name="Lee M.S."/>
            <person name="Yu Y."/>
            <person name="Do Choi Y."/>
            <person name="Park B.S."/>
            <person name="van Deynze A."/>
            <person name="Ashrafi H."/>
            <person name="Hill T."/>
            <person name="Kim W.T."/>
            <person name="Pai H.S."/>
            <person name="Ahn H.K."/>
            <person name="Yeam I."/>
            <person name="Giovannoni J.J."/>
            <person name="Rose J.K."/>
            <person name="Sorensen I."/>
            <person name="Lee S.J."/>
            <person name="Kim R.W."/>
            <person name="Choi I.Y."/>
            <person name="Choi B.S."/>
            <person name="Lim J.S."/>
            <person name="Lee Y.H."/>
            <person name="Choi D."/>
        </authorList>
    </citation>
    <scope>NUCLEOTIDE SEQUENCE [LARGE SCALE GENOMIC DNA]</scope>
    <source>
        <strain evidence="4">cv. CM334</strain>
    </source>
</reference>
<evidence type="ECO:0000256" key="2">
    <source>
        <dbReference type="SAM" id="Phobius"/>
    </source>
</evidence>
<sequence length="204" mass="23559">MEDSGAILCQISSFKDMLDQVNEEIEANIQVTREIESKIVKCTEIETALAARESELTRTAYALQFEIAGLMKVHADSEASLKHLDEKICYLRRKRDEIHERINNRRDEFVASCLAFQNEVYVEDNDEIHTLLAEKERLQNEIHSLDKKNRALESSTAAFVEEVLEELQQTVSGNFVLLLHILSSLLLFWCYFSFSFAWYLSSSI</sequence>
<keyword evidence="2" id="KW-0472">Membrane</keyword>
<feature type="coiled-coil region" evidence="1">
    <location>
        <begin position="121"/>
        <end position="155"/>
    </location>
</feature>
<gene>
    <name evidence="3" type="ORF">T459_10822</name>
</gene>
<dbReference type="AlphaFoldDB" id="A0A2G3A3B6"/>
<keyword evidence="2" id="KW-1133">Transmembrane helix</keyword>
<keyword evidence="1" id="KW-0175">Coiled coil</keyword>
<dbReference type="Gramene" id="PHT88716">
    <property type="protein sequence ID" value="PHT88716"/>
    <property type="gene ID" value="T459_10822"/>
</dbReference>
<name>A0A2G3A3B6_CAPAN</name>
<dbReference type="EMBL" id="AYRZ02000003">
    <property type="protein sequence ID" value="PHT88716.1"/>
    <property type="molecule type" value="Genomic_DNA"/>
</dbReference>
<proteinExistence type="predicted"/>
<reference evidence="3 4" key="2">
    <citation type="journal article" date="2017" name="Genome Biol.">
        <title>New reference genome sequences of hot pepper reveal the massive evolution of plant disease-resistance genes by retroduplication.</title>
        <authorList>
            <person name="Kim S."/>
            <person name="Park J."/>
            <person name="Yeom S.I."/>
            <person name="Kim Y.M."/>
            <person name="Seo E."/>
            <person name="Kim K.T."/>
            <person name="Kim M.S."/>
            <person name="Lee J.M."/>
            <person name="Cheong K."/>
            <person name="Shin H.S."/>
            <person name="Kim S.B."/>
            <person name="Han K."/>
            <person name="Lee J."/>
            <person name="Park M."/>
            <person name="Lee H.A."/>
            <person name="Lee H.Y."/>
            <person name="Lee Y."/>
            <person name="Oh S."/>
            <person name="Lee J.H."/>
            <person name="Choi E."/>
            <person name="Choi E."/>
            <person name="Lee S.E."/>
            <person name="Jeon J."/>
            <person name="Kim H."/>
            <person name="Choi G."/>
            <person name="Song H."/>
            <person name="Lee J."/>
            <person name="Lee S.C."/>
            <person name="Kwon J.K."/>
            <person name="Lee H.Y."/>
            <person name="Koo N."/>
            <person name="Hong Y."/>
            <person name="Kim R.W."/>
            <person name="Kang W.H."/>
            <person name="Huh J.H."/>
            <person name="Kang B.C."/>
            <person name="Yang T.J."/>
            <person name="Lee Y.H."/>
            <person name="Bennetzen J.L."/>
            <person name="Choi D."/>
        </authorList>
    </citation>
    <scope>NUCLEOTIDE SEQUENCE [LARGE SCALE GENOMIC DNA]</scope>
    <source>
        <strain evidence="4">cv. CM334</strain>
    </source>
</reference>
<dbReference type="Proteomes" id="UP000222542">
    <property type="component" value="Unassembled WGS sequence"/>
</dbReference>
<evidence type="ECO:0000313" key="3">
    <source>
        <dbReference type="EMBL" id="PHT88716.1"/>
    </source>
</evidence>
<evidence type="ECO:0000256" key="1">
    <source>
        <dbReference type="SAM" id="Coils"/>
    </source>
</evidence>
<dbReference type="OMA" id="DKREDCE"/>
<feature type="transmembrane region" description="Helical" evidence="2">
    <location>
        <begin position="175"/>
        <end position="200"/>
    </location>
</feature>
<organism evidence="3 4">
    <name type="scientific">Capsicum annuum</name>
    <name type="common">Capsicum pepper</name>
    <dbReference type="NCBI Taxonomy" id="4072"/>
    <lineage>
        <taxon>Eukaryota</taxon>
        <taxon>Viridiplantae</taxon>
        <taxon>Streptophyta</taxon>
        <taxon>Embryophyta</taxon>
        <taxon>Tracheophyta</taxon>
        <taxon>Spermatophyta</taxon>
        <taxon>Magnoliopsida</taxon>
        <taxon>eudicotyledons</taxon>
        <taxon>Gunneridae</taxon>
        <taxon>Pentapetalae</taxon>
        <taxon>asterids</taxon>
        <taxon>lamiids</taxon>
        <taxon>Solanales</taxon>
        <taxon>Solanaceae</taxon>
        <taxon>Solanoideae</taxon>
        <taxon>Capsiceae</taxon>
        <taxon>Capsicum</taxon>
    </lineage>
</organism>